<dbReference type="Gene3D" id="1.10.150.60">
    <property type="entry name" value="ARID DNA-binding domain"/>
    <property type="match status" value="1"/>
</dbReference>
<evidence type="ECO:0000256" key="3">
    <source>
        <dbReference type="ARBA" id="ARBA00023163"/>
    </source>
</evidence>
<feature type="compositionally biased region" description="Polar residues" evidence="6">
    <location>
        <begin position="1"/>
        <end position="14"/>
    </location>
</feature>
<evidence type="ECO:0000256" key="4">
    <source>
        <dbReference type="ARBA" id="ARBA00023242"/>
    </source>
</evidence>
<dbReference type="PROSITE" id="PS51011">
    <property type="entry name" value="ARID"/>
    <property type="match status" value="1"/>
</dbReference>
<evidence type="ECO:0000259" key="7">
    <source>
        <dbReference type="PROSITE" id="PS51011"/>
    </source>
</evidence>
<dbReference type="Pfam" id="PF01388">
    <property type="entry name" value="ARID"/>
    <property type="match status" value="1"/>
</dbReference>
<evidence type="ECO:0000256" key="2">
    <source>
        <dbReference type="ARBA" id="ARBA00023125"/>
    </source>
</evidence>
<sequence>MSTEHPSAAATSAAKQELGGGGGGEAPNAPTSTSYPPPTAHYEDVAQNSDLFWENLHSFHNSFGTKFAVPTVGGKALDLHHLFVEVTSRGGIEKVIKERRWKEVTAAFNFPSTITSASFVLRKYYMSLLYHFEQAYLFQKQVPSVSMGGSSEGAAATSQFSGKDSGLEEFYAMTSL</sequence>
<evidence type="ECO:0000313" key="9">
    <source>
        <dbReference type="Proteomes" id="UP001141552"/>
    </source>
</evidence>
<dbReference type="FunFam" id="1.10.150.60:FF:000022">
    <property type="entry name" value="High mobility group B protein 15"/>
    <property type="match status" value="1"/>
</dbReference>
<evidence type="ECO:0000256" key="5">
    <source>
        <dbReference type="ARBA" id="ARBA00054600"/>
    </source>
</evidence>
<dbReference type="SUPFAM" id="SSF46774">
    <property type="entry name" value="ARID-like"/>
    <property type="match status" value="1"/>
</dbReference>
<keyword evidence="1" id="KW-0805">Transcription regulation</keyword>
<dbReference type="SMART" id="SM00501">
    <property type="entry name" value="BRIGHT"/>
    <property type="match status" value="1"/>
</dbReference>
<dbReference type="AlphaFoldDB" id="A0A9Q0F8F5"/>
<keyword evidence="2" id="KW-0238">DNA-binding</keyword>
<keyword evidence="3" id="KW-0804">Transcription</keyword>
<dbReference type="GO" id="GO:0003677">
    <property type="term" value="F:DNA binding"/>
    <property type="evidence" value="ECO:0007669"/>
    <property type="project" value="UniProtKB-KW"/>
</dbReference>
<gene>
    <name evidence="8" type="ORF">Tsubulata_001952</name>
</gene>
<dbReference type="InterPro" id="IPR036431">
    <property type="entry name" value="ARID_dom_sf"/>
</dbReference>
<accession>A0A9Q0F8F5</accession>
<comment type="caution">
    <text evidence="8">The sequence shown here is derived from an EMBL/GenBank/DDBJ whole genome shotgun (WGS) entry which is preliminary data.</text>
</comment>
<reference evidence="8" key="1">
    <citation type="submission" date="2022-02" db="EMBL/GenBank/DDBJ databases">
        <authorList>
            <person name="Henning P.M."/>
            <person name="McCubbin A.G."/>
            <person name="Shore J.S."/>
        </authorList>
    </citation>
    <scope>NUCLEOTIDE SEQUENCE</scope>
    <source>
        <strain evidence="8">F60SS</strain>
        <tissue evidence="8">Leaves</tissue>
    </source>
</reference>
<proteinExistence type="predicted"/>
<evidence type="ECO:0000256" key="1">
    <source>
        <dbReference type="ARBA" id="ARBA00023015"/>
    </source>
</evidence>
<dbReference type="InterPro" id="IPR001606">
    <property type="entry name" value="ARID_dom"/>
</dbReference>
<dbReference type="PANTHER" id="PTHR46691:SF6">
    <property type="entry name" value="HIGH MOBILITY GROUP B PROTEIN 10-RELATED"/>
    <property type="match status" value="1"/>
</dbReference>
<dbReference type="EMBL" id="JAKUCV010006581">
    <property type="protein sequence ID" value="KAJ4826765.1"/>
    <property type="molecule type" value="Genomic_DNA"/>
</dbReference>
<reference evidence="8" key="2">
    <citation type="journal article" date="2023" name="Plants (Basel)">
        <title>Annotation of the Turnera subulata (Passifloraceae) Draft Genome Reveals the S-Locus Evolved after the Divergence of Turneroideae from Passifloroideae in a Stepwise Manner.</title>
        <authorList>
            <person name="Henning P.M."/>
            <person name="Roalson E.H."/>
            <person name="Mir W."/>
            <person name="McCubbin A.G."/>
            <person name="Shore J.S."/>
        </authorList>
    </citation>
    <scope>NUCLEOTIDE SEQUENCE</scope>
    <source>
        <strain evidence="8">F60SS</strain>
    </source>
</reference>
<evidence type="ECO:0000256" key="6">
    <source>
        <dbReference type="SAM" id="MobiDB-lite"/>
    </source>
</evidence>
<keyword evidence="4" id="KW-0539">Nucleus</keyword>
<feature type="domain" description="ARID" evidence="7">
    <location>
        <begin position="46"/>
        <end position="137"/>
    </location>
</feature>
<keyword evidence="9" id="KW-1185">Reference proteome</keyword>
<evidence type="ECO:0000313" key="8">
    <source>
        <dbReference type="EMBL" id="KAJ4826765.1"/>
    </source>
</evidence>
<dbReference type="SMART" id="SM01014">
    <property type="entry name" value="ARID"/>
    <property type="match status" value="1"/>
</dbReference>
<organism evidence="8 9">
    <name type="scientific">Turnera subulata</name>
    <dbReference type="NCBI Taxonomy" id="218843"/>
    <lineage>
        <taxon>Eukaryota</taxon>
        <taxon>Viridiplantae</taxon>
        <taxon>Streptophyta</taxon>
        <taxon>Embryophyta</taxon>
        <taxon>Tracheophyta</taxon>
        <taxon>Spermatophyta</taxon>
        <taxon>Magnoliopsida</taxon>
        <taxon>eudicotyledons</taxon>
        <taxon>Gunneridae</taxon>
        <taxon>Pentapetalae</taxon>
        <taxon>rosids</taxon>
        <taxon>fabids</taxon>
        <taxon>Malpighiales</taxon>
        <taxon>Passifloraceae</taxon>
        <taxon>Turnera</taxon>
    </lineage>
</organism>
<dbReference type="Proteomes" id="UP001141552">
    <property type="component" value="Unassembled WGS sequence"/>
</dbReference>
<protein>
    <recommendedName>
        <fullName evidence="7">ARID domain-containing protein</fullName>
    </recommendedName>
</protein>
<name>A0A9Q0F8F5_9ROSI</name>
<dbReference type="InterPro" id="IPR045303">
    <property type="entry name" value="ARID_HMGB9-like"/>
</dbReference>
<dbReference type="CDD" id="cd16872">
    <property type="entry name" value="ARID_HMGB9-like"/>
    <property type="match status" value="1"/>
</dbReference>
<comment type="function">
    <text evidence="5">Binds preferentially DNA with A/T-rich content.</text>
</comment>
<dbReference type="OrthoDB" id="338531at2759"/>
<dbReference type="PANTHER" id="PTHR46691">
    <property type="entry name" value="HIGH MOBILITY GROUP B PROTEIN 9"/>
    <property type="match status" value="1"/>
</dbReference>
<feature type="region of interest" description="Disordered" evidence="6">
    <location>
        <begin position="1"/>
        <end position="40"/>
    </location>
</feature>